<organism evidence="1 2">
    <name type="scientific">Trichinella murrelli</name>
    <dbReference type="NCBI Taxonomy" id="144512"/>
    <lineage>
        <taxon>Eukaryota</taxon>
        <taxon>Metazoa</taxon>
        <taxon>Ecdysozoa</taxon>
        <taxon>Nematoda</taxon>
        <taxon>Enoplea</taxon>
        <taxon>Dorylaimia</taxon>
        <taxon>Trichinellida</taxon>
        <taxon>Trichinellidae</taxon>
        <taxon>Trichinella</taxon>
    </lineage>
</organism>
<dbReference type="Proteomes" id="UP000055048">
    <property type="component" value="Unassembled WGS sequence"/>
</dbReference>
<accession>A0A0V0SP73</accession>
<sequence>MVSFLIFKASLFYDIHVKRESEYCVRIVFFSHHSD</sequence>
<name>A0A0V0SP73_9BILA</name>
<evidence type="ECO:0000313" key="1">
    <source>
        <dbReference type="EMBL" id="KRX28472.1"/>
    </source>
</evidence>
<keyword evidence="2" id="KW-1185">Reference proteome</keyword>
<evidence type="ECO:0000313" key="2">
    <source>
        <dbReference type="Proteomes" id="UP000055048"/>
    </source>
</evidence>
<reference evidence="1 2" key="1">
    <citation type="submission" date="2015-01" db="EMBL/GenBank/DDBJ databases">
        <title>Evolution of Trichinella species and genotypes.</title>
        <authorList>
            <person name="Korhonen P.K."/>
            <person name="Edoardo P."/>
            <person name="Giuseppe L.R."/>
            <person name="Gasser R.B."/>
        </authorList>
    </citation>
    <scope>NUCLEOTIDE SEQUENCE [LARGE SCALE GENOMIC DNA]</scope>
    <source>
        <strain evidence="1">ISS417</strain>
    </source>
</reference>
<comment type="caution">
    <text evidence="1">The sequence shown here is derived from an EMBL/GenBank/DDBJ whole genome shotgun (WGS) entry which is preliminary data.</text>
</comment>
<gene>
    <name evidence="1" type="ORF">T05_8169</name>
</gene>
<protein>
    <submittedName>
        <fullName evidence="1">Uncharacterized protein</fullName>
    </submittedName>
</protein>
<proteinExistence type="predicted"/>
<dbReference type="AlphaFoldDB" id="A0A0V0SP73"/>
<dbReference type="EMBL" id="JYDJ01004549">
    <property type="protein sequence ID" value="KRX28472.1"/>
    <property type="molecule type" value="Genomic_DNA"/>
</dbReference>